<dbReference type="AlphaFoldDB" id="A0A5B7JGQ8"/>
<comment type="caution">
    <text evidence="2">The sequence shown here is derived from an EMBL/GenBank/DDBJ whole genome shotgun (WGS) entry which is preliminary data.</text>
</comment>
<dbReference type="EMBL" id="VSRR010104099">
    <property type="protein sequence ID" value="MPC95960.1"/>
    <property type="molecule type" value="Genomic_DNA"/>
</dbReference>
<accession>A0A5B7JGQ8</accession>
<name>A0A5B7JGQ8_PORTR</name>
<sequence length="110" mass="11583">MTIIIPPFHPSTMRSATATAAAAAAALGPRGPKATPPTPLDTEGCGTCPPPRDLLAKTRGSERCGGVRVALSPVHLTPLHLNYHHCHHDHHLHCSLCFGGELAPQNMNSD</sequence>
<gene>
    <name evidence="2" type="ORF">E2C01_091190</name>
</gene>
<evidence type="ECO:0000256" key="1">
    <source>
        <dbReference type="SAM" id="MobiDB-lite"/>
    </source>
</evidence>
<dbReference type="Proteomes" id="UP000324222">
    <property type="component" value="Unassembled WGS sequence"/>
</dbReference>
<reference evidence="2 3" key="1">
    <citation type="submission" date="2019-05" db="EMBL/GenBank/DDBJ databases">
        <title>Another draft genome of Portunus trituberculatus and its Hox gene families provides insights of decapod evolution.</title>
        <authorList>
            <person name="Jeong J.-H."/>
            <person name="Song I."/>
            <person name="Kim S."/>
            <person name="Choi T."/>
            <person name="Kim D."/>
            <person name="Ryu S."/>
            <person name="Kim W."/>
        </authorList>
    </citation>
    <scope>NUCLEOTIDE SEQUENCE [LARGE SCALE GENOMIC DNA]</scope>
    <source>
        <tissue evidence="2">Muscle</tissue>
    </source>
</reference>
<keyword evidence="3" id="KW-1185">Reference proteome</keyword>
<evidence type="ECO:0000313" key="3">
    <source>
        <dbReference type="Proteomes" id="UP000324222"/>
    </source>
</evidence>
<organism evidence="2 3">
    <name type="scientific">Portunus trituberculatus</name>
    <name type="common">Swimming crab</name>
    <name type="synonym">Neptunus trituberculatus</name>
    <dbReference type="NCBI Taxonomy" id="210409"/>
    <lineage>
        <taxon>Eukaryota</taxon>
        <taxon>Metazoa</taxon>
        <taxon>Ecdysozoa</taxon>
        <taxon>Arthropoda</taxon>
        <taxon>Crustacea</taxon>
        <taxon>Multicrustacea</taxon>
        <taxon>Malacostraca</taxon>
        <taxon>Eumalacostraca</taxon>
        <taxon>Eucarida</taxon>
        <taxon>Decapoda</taxon>
        <taxon>Pleocyemata</taxon>
        <taxon>Brachyura</taxon>
        <taxon>Eubrachyura</taxon>
        <taxon>Portunoidea</taxon>
        <taxon>Portunidae</taxon>
        <taxon>Portuninae</taxon>
        <taxon>Portunus</taxon>
    </lineage>
</organism>
<proteinExistence type="predicted"/>
<evidence type="ECO:0000313" key="2">
    <source>
        <dbReference type="EMBL" id="MPC95960.1"/>
    </source>
</evidence>
<protein>
    <submittedName>
        <fullName evidence="2">Uncharacterized protein</fullName>
    </submittedName>
</protein>
<feature type="region of interest" description="Disordered" evidence="1">
    <location>
        <begin position="27"/>
        <end position="47"/>
    </location>
</feature>